<gene>
    <name evidence="2" type="ORF">K0U00_40130</name>
</gene>
<evidence type="ECO:0000313" key="2">
    <source>
        <dbReference type="EMBL" id="MBW7460291.1"/>
    </source>
</evidence>
<dbReference type="Pfam" id="PF18998">
    <property type="entry name" value="Flg_new_2"/>
    <property type="match status" value="1"/>
</dbReference>
<proteinExistence type="predicted"/>
<evidence type="ECO:0000313" key="3">
    <source>
        <dbReference type="Proteomes" id="UP001519887"/>
    </source>
</evidence>
<feature type="non-terminal residue" evidence="2">
    <location>
        <position position="1"/>
    </location>
</feature>
<dbReference type="Proteomes" id="UP001519887">
    <property type="component" value="Unassembled WGS sequence"/>
</dbReference>
<evidence type="ECO:0000259" key="1">
    <source>
        <dbReference type="Pfam" id="PF18998"/>
    </source>
</evidence>
<sequence length="334" mass="34967">LTGMQNPATVGMDGNKTITANFSLIPTHTLTLNATEGGTAGPATGNYTEGSTVTLTATAQTGYIFTGWTGDLTGTANPADITMDADKTITANFQSASGIISQDILTANAGSTTVDSSGVYTLRGSGYNFWSAPDAMRYTYEMGLKGNFSIVAKLDSMTVENPNGMAGIQIRTSTALNAAYANIFVQDGQLVGRFRKGGDYSDNVASQPVTLPVWMKITRGPNPWSIAAYSSEDGANWTPFTQGDFWGWADAGSPELTAGLFAVGGTDDQYNKYTTAQFSHVTWPVDPADAANPVITLDQADGTVTHNSYTISGSVTHAQSVQLQVNGGAALTEA</sequence>
<dbReference type="NCBIfam" id="TIGR02543">
    <property type="entry name" value="List_Bact_rpt"/>
    <property type="match status" value="1"/>
</dbReference>
<dbReference type="EMBL" id="JAHZIK010002135">
    <property type="protein sequence ID" value="MBW7460291.1"/>
    <property type="molecule type" value="Genomic_DNA"/>
</dbReference>
<feature type="non-terminal residue" evidence="2">
    <location>
        <position position="334"/>
    </location>
</feature>
<dbReference type="InterPro" id="IPR044060">
    <property type="entry name" value="Bacterial_rp_domain"/>
</dbReference>
<reference evidence="2 3" key="1">
    <citation type="submission" date="2021-07" db="EMBL/GenBank/DDBJ databases">
        <title>Paenibacillus radiodurans sp. nov., isolated from the southeastern edge of Tengger Desert.</title>
        <authorList>
            <person name="Zhang G."/>
        </authorList>
    </citation>
    <scope>NUCLEOTIDE SEQUENCE [LARGE SCALE GENOMIC DNA]</scope>
    <source>
        <strain evidence="2 3">CCM 7311</strain>
    </source>
</reference>
<keyword evidence="3" id="KW-1185">Reference proteome</keyword>
<protein>
    <recommendedName>
        <fullName evidence="1">Bacterial repeat domain-containing protein</fullName>
    </recommendedName>
</protein>
<organism evidence="2 3">
    <name type="scientific">Paenibacillus sepulcri</name>
    <dbReference type="NCBI Taxonomy" id="359917"/>
    <lineage>
        <taxon>Bacteria</taxon>
        <taxon>Bacillati</taxon>
        <taxon>Bacillota</taxon>
        <taxon>Bacilli</taxon>
        <taxon>Bacillales</taxon>
        <taxon>Paenibacillaceae</taxon>
        <taxon>Paenibacillus</taxon>
    </lineage>
</organism>
<dbReference type="InterPro" id="IPR013378">
    <property type="entry name" value="InlB-like_B-rpt"/>
</dbReference>
<accession>A0ABS7CI55</accession>
<feature type="domain" description="Bacterial repeat" evidence="1">
    <location>
        <begin position="28"/>
        <end position="95"/>
    </location>
</feature>
<comment type="caution">
    <text evidence="2">The sequence shown here is derived from an EMBL/GenBank/DDBJ whole genome shotgun (WGS) entry which is preliminary data.</text>
</comment>
<name>A0ABS7CI55_9BACL</name>